<dbReference type="AlphaFoldDB" id="A0A8I2KK04"/>
<proteinExistence type="predicted"/>
<dbReference type="RefSeq" id="WP_039492375.1">
    <property type="nucleotide sequence ID" value="NZ_CBCSDF010000002.1"/>
</dbReference>
<evidence type="ECO:0000313" key="1">
    <source>
        <dbReference type="EMBL" id="NLR20480.1"/>
    </source>
</evidence>
<dbReference type="EMBL" id="WEIA01000002">
    <property type="protein sequence ID" value="NLR20480.1"/>
    <property type="molecule type" value="Genomic_DNA"/>
</dbReference>
<protein>
    <submittedName>
        <fullName evidence="1">Uncharacterized protein</fullName>
    </submittedName>
</protein>
<evidence type="ECO:0000313" key="3">
    <source>
        <dbReference type="Proteomes" id="UP000646877"/>
    </source>
</evidence>
<reference evidence="1" key="1">
    <citation type="submission" date="2019-10" db="EMBL/GenBank/DDBJ databases">
        <authorList>
            <person name="Paulsen S."/>
        </authorList>
    </citation>
    <scope>NUCLEOTIDE SEQUENCE</scope>
    <source>
        <strain evidence="1">LMG 19692</strain>
    </source>
</reference>
<dbReference type="Proteomes" id="UP001304419">
    <property type="component" value="Chromosome 1"/>
</dbReference>
<evidence type="ECO:0000313" key="2">
    <source>
        <dbReference type="EMBL" id="WOX30032.1"/>
    </source>
</evidence>
<reference evidence="2 4" key="2">
    <citation type="submission" date="2023-10" db="EMBL/GenBank/DDBJ databases">
        <title>To unveil natural product biosynthetic capacity in Pseudoalteromonas.</title>
        <authorList>
            <person name="Wang J."/>
        </authorList>
    </citation>
    <scope>NUCLEOTIDE SEQUENCE [LARGE SCALE GENOMIC DNA]</scope>
    <source>
        <strain evidence="2 4">DSM 15914</strain>
    </source>
</reference>
<sequence>MERLQNMYSIMLLSKLKASFPESCDINHHTFSLPHVDQQLLEDVVTTHLNEGLIQADGRDQYSLTTKAIALFGEDE</sequence>
<accession>A0A8I2KK04</accession>
<keyword evidence="4" id="KW-1185">Reference proteome</keyword>
<evidence type="ECO:0000313" key="4">
    <source>
        <dbReference type="Proteomes" id="UP001304419"/>
    </source>
</evidence>
<dbReference type="EMBL" id="CP137578">
    <property type="protein sequence ID" value="WOX30032.1"/>
    <property type="molecule type" value="Genomic_DNA"/>
</dbReference>
<name>A0A8I2KK04_9GAMM</name>
<organism evidence="1 3">
    <name type="scientific">Pseudoalteromonas maricaloris</name>
    <dbReference type="NCBI Taxonomy" id="184924"/>
    <lineage>
        <taxon>Bacteria</taxon>
        <taxon>Pseudomonadati</taxon>
        <taxon>Pseudomonadota</taxon>
        <taxon>Gammaproteobacteria</taxon>
        <taxon>Alteromonadales</taxon>
        <taxon>Pseudoalteromonadaceae</taxon>
        <taxon>Pseudoalteromonas</taxon>
    </lineage>
</organism>
<dbReference type="GeneID" id="98335311"/>
<gene>
    <name evidence="1" type="ORF">F9Y85_03945</name>
    <name evidence="2" type="ORF">R5H13_07120</name>
</gene>
<dbReference type="Proteomes" id="UP000646877">
    <property type="component" value="Unassembled WGS sequence"/>
</dbReference>